<feature type="region of interest" description="Disordered" evidence="1">
    <location>
        <begin position="158"/>
        <end position="196"/>
    </location>
</feature>
<dbReference type="AlphaFoldDB" id="A0AAV5A3Z4"/>
<evidence type="ECO:0000256" key="1">
    <source>
        <dbReference type="SAM" id="MobiDB-lite"/>
    </source>
</evidence>
<feature type="domain" description="OTU" evidence="2">
    <location>
        <begin position="49"/>
        <end position="232"/>
    </location>
</feature>
<feature type="compositionally biased region" description="Low complexity" evidence="1">
    <location>
        <begin position="274"/>
        <end position="284"/>
    </location>
</feature>
<dbReference type="InterPro" id="IPR050704">
    <property type="entry name" value="Peptidase_C85-like"/>
</dbReference>
<protein>
    <recommendedName>
        <fullName evidence="2">OTU domain-containing protein</fullName>
    </recommendedName>
</protein>
<dbReference type="CDD" id="cd22756">
    <property type="entry name" value="OTU_OTUD3-like"/>
    <property type="match status" value="1"/>
</dbReference>
<feature type="compositionally biased region" description="Basic residues" evidence="1">
    <location>
        <begin position="185"/>
        <end position="194"/>
    </location>
</feature>
<feature type="region of interest" description="Disordered" evidence="1">
    <location>
        <begin position="247"/>
        <end position="284"/>
    </location>
</feature>
<keyword evidence="4" id="KW-1185">Reference proteome</keyword>
<reference evidence="3" key="1">
    <citation type="submission" date="2021-10" db="EMBL/GenBank/DDBJ databases">
        <title>De novo Genome Assembly of Clathrus columnatus (Basidiomycota, Fungi) Using Illumina and Nanopore Sequence Data.</title>
        <authorList>
            <person name="Ogiso-Tanaka E."/>
            <person name="Itagaki H."/>
            <person name="Hosoya T."/>
            <person name="Hosaka K."/>
        </authorList>
    </citation>
    <scope>NUCLEOTIDE SEQUENCE</scope>
    <source>
        <strain evidence="3">MO-923</strain>
    </source>
</reference>
<dbReference type="GO" id="GO:0004843">
    <property type="term" value="F:cysteine-type deubiquitinase activity"/>
    <property type="evidence" value="ECO:0007669"/>
    <property type="project" value="TreeGrafter"/>
</dbReference>
<gene>
    <name evidence="3" type="ORF">Clacol_003598</name>
</gene>
<evidence type="ECO:0000313" key="4">
    <source>
        <dbReference type="Proteomes" id="UP001050691"/>
    </source>
</evidence>
<dbReference type="PANTHER" id="PTHR12419:SF7">
    <property type="entry name" value="OTU DOMAIN-CONTAINING PROTEIN 3"/>
    <property type="match status" value="1"/>
</dbReference>
<dbReference type="GO" id="GO:0016579">
    <property type="term" value="P:protein deubiquitination"/>
    <property type="evidence" value="ECO:0007669"/>
    <property type="project" value="TreeGrafter"/>
</dbReference>
<evidence type="ECO:0000313" key="3">
    <source>
        <dbReference type="EMBL" id="GJJ09376.1"/>
    </source>
</evidence>
<dbReference type="Pfam" id="PF02338">
    <property type="entry name" value="OTU"/>
    <property type="match status" value="1"/>
</dbReference>
<feature type="region of interest" description="Disordered" evidence="1">
    <location>
        <begin position="330"/>
        <end position="362"/>
    </location>
</feature>
<organism evidence="3 4">
    <name type="scientific">Clathrus columnatus</name>
    <dbReference type="NCBI Taxonomy" id="1419009"/>
    <lineage>
        <taxon>Eukaryota</taxon>
        <taxon>Fungi</taxon>
        <taxon>Dikarya</taxon>
        <taxon>Basidiomycota</taxon>
        <taxon>Agaricomycotina</taxon>
        <taxon>Agaricomycetes</taxon>
        <taxon>Phallomycetidae</taxon>
        <taxon>Phallales</taxon>
        <taxon>Clathraceae</taxon>
        <taxon>Clathrus</taxon>
    </lineage>
</organism>
<dbReference type="Proteomes" id="UP001050691">
    <property type="component" value="Unassembled WGS sequence"/>
</dbReference>
<feature type="compositionally biased region" description="Low complexity" evidence="1">
    <location>
        <begin position="349"/>
        <end position="362"/>
    </location>
</feature>
<dbReference type="InterPro" id="IPR003323">
    <property type="entry name" value="OTU_dom"/>
</dbReference>
<comment type="caution">
    <text evidence="3">The sequence shown here is derived from an EMBL/GenBank/DDBJ whole genome shotgun (WGS) entry which is preliminary data.</text>
</comment>
<dbReference type="PANTHER" id="PTHR12419">
    <property type="entry name" value="OTU DOMAIN CONTAINING PROTEIN"/>
    <property type="match status" value="1"/>
</dbReference>
<feature type="region of interest" description="Disordered" evidence="1">
    <location>
        <begin position="396"/>
        <end position="448"/>
    </location>
</feature>
<feature type="compositionally biased region" description="Basic and acidic residues" evidence="1">
    <location>
        <begin position="401"/>
        <end position="411"/>
    </location>
</feature>
<feature type="region of interest" description="Disordered" evidence="1">
    <location>
        <begin position="462"/>
        <end position="502"/>
    </location>
</feature>
<feature type="compositionally biased region" description="Low complexity" evidence="1">
    <location>
        <begin position="330"/>
        <end position="341"/>
    </location>
</feature>
<feature type="compositionally biased region" description="Low complexity" evidence="1">
    <location>
        <begin position="571"/>
        <end position="588"/>
    </location>
</feature>
<name>A0AAV5A3Z4_9AGAM</name>
<feature type="compositionally biased region" description="Low complexity" evidence="1">
    <location>
        <begin position="468"/>
        <end position="490"/>
    </location>
</feature>
<dbReference type="EMBL" id="BPWL01000004">
    <property type="protein sequence ID" value="GJJ09376.1"/>
    <property type="molecule type" value="Genomic_DNA"/>
</dbReference>
<dbReference type="Gene3D" id="3.90.70.80">
    <property type="match status" value="1"/>
</dbReference>
<dbReference type="InterPro" id="IPR038765">
    <property type="entry name" value="Papain-like_cys_pep_sf"/>
</dbReference>
<feature type="region of interest" description="Disordered" evidence="1">
    <location>
        <begin position="1"/>
        <end position="21"/>
    </location>
</feature>
<proteinExistence type="predicted"/>
<feature type="region of interest" description="Disordered" evidence="1">
    <location>
        <begin position="556"/>
        <end position="597"/>
    </location>
</feature>
<sequence>MGPSRRSQKPAIVPARTTRNRSRHYKSKLITDTAQSTLQLTNQLRALGLYAAPTLGDGNCLFRALSDQLWGSSNSHLKLRTEVCDWMASQRERYEGFVDEDRTFDTHLKLMRLSGTYGGHLELSAFAHLKRRNVKVIQPGLVYVIEWNCGWLSDAGGGGGGSTSTSSPLVGPDVDDGCLNERDKRRLRREKKKTNKYEKKVAPVEVEEEAEQHSAIYVAYHDWEHFSSVRNLTGPHTGLPLVVERPPPKGYEDPSSPTVSNTRLKGNAKAQKRLSVTPSSLPASTTTTVTVPILHEPLVLSATPSASTSRSSSVSELDVTHLLTPAQIPLPLSRSISPPTSVSDDVVFSPPASEISAPSSQVTHVSTTSISSSLENQLSPKTVTVGSILAATIHNGRSPKRTFDETEDRGASEPNDGSNEDGRCTPSSLKRHKLRSSSRSEASAHQQIVSTVQVDVEQGMTDVEDDNNNSTPSLSSDNSSQEDSSSNSSSTPPPSFVRTLRSNSLLKKAVTSEYVTTVARQRTPVKRQQRRAAVIATQYINETVLSKKASRAARATAQEIEMTDRSTRVLRSASSKSKASANSSRTSTINEEWQKNGSGRVDVRGFRELRI</sequence>
<accession>A0AAV5A3Z4</accession>
<dbReference type="SUPFAM" id="SSF54001">
    <property type="entry name" value="Cysteine proteinases"/>
    <property type="match status" value="1"/>
</dbReference>
<dbReference type="PROSITE" id="PS50802">
    <property type="entry name" value="OTU"/>
    <property type="match status" value="1"/>
</dbReference>
<feature type="compositionally biased region" description="Polar residues" evidence="1">
    <location>
        <begin position="255"/>
        <end position="264"/>
    </location>
</feature>
<evidence type="ECO:0000259" key="2">
    <source>
        <dbReference type="PROSITE" id="PS50802"/>
    </source>
</evidence>